<comment type="caution">
    <text evidence="8">The sequence shown here is derived from an EMBL/GenBank/DDBJ whole genome shotgun (WGS) entry which is preliminary data.</text>
</comment>
<reference evidence="8 9" key="1">
    <citation type="submission" date="2018-10" db="EMBL/GenBank/DDBJ databases">
        <title>Aeromicrobium sp. 9W16Y-2 whole genome shotgun sequence.</title>
        <authorList>
            <person name="Li F."/>
        </authorList>
    </citation>
    <scope>NUCLEOTIDE SEQUENCE [LARGE SCALE GENOMIC DNA]</scope>
    <source>
        <strain evidence="8 9">9W16Y-2</strain>
    </source>
</reference>
<dbReference type="InterPro" id="IPR007627">
    <property type="entry name" value="RNA_pol_sigma70_r2"/>
</dbReference>
<evidence type="ECO:0000256" key="5">
    <source>
        <dbReference type="ARBA" id="ARBA00023163"/>
    </source>
</evidence>
<dbReference type="SUPFAM" id="SSF88946">
    <property type="entry name" value="Sigma2 domain of RNA polymerase sigma factors"/>
    <property type="match status" value="1"/>
</dbReference>
<evidence type="ECO:0000313" key="9">
    <source>
        <dbReference type="Proteomes" id="UP000282515"/>
    </source>
</evidence>
<dbReference type="EMBL" id="RDBF01000002">
    <property type="protein sequence ID" value="RLV56751.1"/>
    <property type="molecule type" value="Genomic_DNA"/>
</dbReference>
<dbReference type="SUPFAM" id="SSF54427">
    <property type="entry name" value="NTF2-like"/>
    <property type="match status" value="1"/>
</dbReference>
<evidence type="ECO:0000313" key="8">
    <source>
        <dbReference type="EMBL" id="RLV56751.1"/>
    </source>
</evidence>
<dbReference type="Gene3D" id="1.10.1740.10">
    <property type="match status" value="1"/>
</dbReference>
<evidence type="ECO:0000256" key="4">
    <source>
        <dbReference type="ARBA" id="ARBA00023082"/>
    </source>
</evidence>
<feature type="domain" description="RNA polymerase sigma-70 region 2" evidence="6">
    <location>
        <begin position="4"/>
        <end position="67"/>
    </location>
</feature>
<dbReference type="InterPro" id="IPR032710">
    <property type="entry name" value="NTF2-like_dom_sf"/>
</dbReference>
<dbReference type="InterPro" id="IPR013325">
    <property type="entry name" value="RNA_pol_sigma_r2"/>
</dbReference>
<dbReference type="PANTHER" id="PTHR30173">
    <property type="entry name" value="SIGMA 19 FACTOR"/>
    <property type="match status" value="1"/>
</dbReference>
<organism evidence="8 9">
    <name type="scientific">Aeromicrobium phragmitis</name>
    <dbReference type="NCBI Taxonomy" id="2478914"/>
    <lineage>
        <taxon>Bacteria</taxon>
        <taxon>Bacillati</taxon>
        <taxon>Actinomycetota</taxon>
        <taxon>Actinomycetes</taxon>
        <taxon>Propionibacteriales</taxon>
        <taxon>Nocardioidaceae</taxon>
        <taxon>Aeromicrobium</taxon>
    </lineage>
</organism>
<dbReference type="SUPFAM" id="SSF88659">
    <property type="entry name" value="Sigma3 and sigma4 domains of RNA polymerase sigma factors"/>
    <property type="match status" value="1"/>
</dbReference>
<gene>
    <name evidence="8" type="ORF">D9V41_02915</name>
</gene>
<dbReference type="OrthoDB" id="3211555at2"/>
<comment type="similarity">
    <text evidence="1">Belongs to the sigma-70 factor family. ECF subfamily.</text>
</comment>
<dbReference type="AlphaFoldDB" id="A0A3L8PN52"/>
<evidence type="ECO:0000256" key="1">
    <source>
        <dbReference type="ARBA" id="ARBA00010641"/>
    </source>
</evidence>
<proteinExistence type="inferred from homology"/>
<keyword evidence="5" id="KW-0804">Transcription</keyword>
<comment type="subunit">
    <text evidence="2">Interacts transiently with the RNA polymerase catalytic core formed by RpoA, RpoB, RpoC and RpoZ (2 alpha, 1 beta, 1 beta' and 1 omega subunit) to form the RNA polymerase holoenzyme that can initiate transcription.</text>
</comment>
<dbReference type="RefSeq" id="WP_121793052.1">
    <property type="nucleotide sequence ID" value="NZ_RDBF01000002.1"/>
</dbReference>
<keyword evidence="3" id="KW-0805">Transcription regulation</keyword>
<evidence type="ECO:0000256" key="3">
    <source>
        <dbReference type="ARBA" id="ARBA00023015"/>
    </source>
</evidence>
<dbReference type="GO" id="GO:0006352">
    <property type="term" value="P:DNA-templated transcription initiation"/>
    <property type="evidence" value="ECO:0007669"/>
    <property type="project" value="InterPro"/>
</dbReference>
<dbReference type="Gene3D" id="1.10.10.10">
    <property type="entry name" value="Winged helix-like DNA-binding domain superfamily/Winged helix DNA-binding domain"/>
    <property type="match status" value="1"/>
</dbReference>
<dbReference type="Proteomes" id="UP000282515">
    <property type="component" value="Unassembled WGS sequence"/>
</dbReference>
<dbReference type="Gene3D" id="3.10.450.50">
    <property type="match status" value="1"/>
</dbReference>
<dbReference type="GO" id="GO:0016987">
    <property type="term" value="F:sigma factor activity"/>
    <property type="evidence" value="ECO:0007669"/>
    <property type="project" value="UniProtKB-KW"/>
</dbReference>
<feature type="domain" description="RNA polymerase sigma factor 70 region 4 type 2" evidence="7">
    <location>
        <begin position="101"/>
        <end position="150"/>
    </location>
</feature>
<dbReference type="InterPro" id="IPR052704">
    <property type="entry name" value="ECF_Sigma-70_Domain"/>
</dbReference>
<sequence>MVAVETERRRLVLVAYRICGSWADAEDVVQQASIEWLALPQPADNPAGWLTKTTVRRAIDALRARQRAATYVGPWLPEPIVTPSGAAPDEAIEHRETLAMAFMVLAETLTPPQRAVVVLRSLDYTHAEIAEILDISPSAARQHQVRGTRRLAAAGYRNGEPGLAARTSERAVEDIAVSTAPLLEAFLAAARDGDLERLSSLLSADVRAYQDGGGKVRAARRLLIGVRNVARFTAGVAALNRSRRAVAFVNVNGAPGAVVTLDGVRHVLSIEVRDGRIYRVFDVCNPAKHSTLGRRDPVAEADAA</sequence>
<dbReference type="InterPro" id="IPR036388">
    <property type="entry name" value="WH-like_DNA-bd_sf"/>
</dbReference>
<dbReference type="GO" id="GO:0003677">
    <property type="term" value="F:DNA binding"/>
    <property type="evidence" value="ECO:0007669"/>
    <property type="project" value="InterPro"/>
</dbReference>
<dbReference type="Pfam" id="PF08281">
    <property type="entry name" value="Sigma70_r4_2"/>
    <property type="match status" value="1"/>
</dbReference>
<keyword evidence="9" id="KW-1185">Reference proteome</keyword>
<keyword evidence="4" id="KW-0731">Sigma factor</keyword>
<name>A0A3L8PN52_9ACTN</name>
<dbReference type="PANTHER" id="PTHR30173:SF36">
    <property type="entry name" value="ECF RNA POLYMERASE SIGMA FACTOR SIGJ"/>
    <property type="match status" value="1"/>
</dbReference>
<evidence type="ECO:0000256" key="2">
    <source>
        <dbReference type="ARBA" id="ARBA00011344"/>
    </source>
</evidence>
<evidence type="ECO:0000259" key="7">
    <source>
        <dbReference type="Pfam" id="PF08281"/>
    </source>
</evidence>
<dbReference type="InterPro" id="IPR013249">
    <property type="entry name" value="RNA_pol_sigma70_r4_t2"/>
</dbReference>
<dbReference type="InterPro" id="IPR014284">
    <property type="entry name" value="RNA_pol_sigma-70_dom"/>
</dbReference>
<dbReference type="NCBIfam" id="TIGR02937">
    <property type="entry name" value="sigma70-ECF"/>
    <property type="match status" value="1"/>
</dbReference>
<evidence type="ECO:0000259" key="6">
    <source>
        <dbReference type="Pfam" id="PF04542"/>
    </source>
</evidence>
<dbReference type="Pfam" id="PF04542">
    <property type="entry name" value="Sigma70_r2"/>
    <property type="match status" value="1"/>
</dbReference>
<accession>A0A3L8PN52</accession>
<dbReference type="InterPro" id="IPR013324">
    <property type="entry name" value="RNA_pol_sigma_r3/r4-like"/>
</dbReference>
<protein>
    <submittedName>
        <fullName evidence="8">Sigma-70 family RNA polymerase sigma factor</fullName>
    </submittedName>
</protein>